<dbReference type="OMA" id="WMMQQLC"/>
<dbReference type="PANTHER" id="PTHR12555:SF13">
    <property type="entry name" value="UBIQUITIN RECOGNITION FACTOR IN ER-ASSOCIATED DEGRADATION PROTEIN 1"/>
    <property type="match status" value="1"/>
</dbReference>
<evidence type="ECO:0000313" key="6">
    <source>
        <dbReference type="Proteomes" id="UP000887565"/>
    </source>
</evidence>
<reference evidence="7" key="1">
    <citation type="submission" date="2022-11" db="UniProtKB">
        <authorList>
            <consortium name="WormBaseParasite"/>
        </authorList>
    </citation>
    <scope>IDENTIFICATION</scope>
</reference>
<feature type="region of interest" description="Disordered" evidence="3">
    <location>
        <begin position="180"/>
        <end position="248"/>
    </location>
</feature>
<evidence type="ECO:0000259" key="4">
    <source>
        <dbReference type="Pfam" id="PF03152"/>
    </source>
</evidence>
<dbReference type="Proteomes" id="UP000887565">
    <property type="component" value="Unplaced"/>
</dbReference>
<dbReference type="InterPro" id="IPR004854">
    <property type="entry name" value="Ufd1-like"/>
</dbReference>
<feature type="compositionally biased region" description="Basic and acidic residues" evidence="3">
    <location>
        <begin position="180"/>
        <end position="197"/>
    </location>
</feature>
<evidence type="ECO:0000256" key="1">
    <source>
        <dbReference type="ARBA" id="ARBA00006043"/>
    </source>
</evidence>
<dbReference type="Gene3D" id="3.10.330.10">
    <property type="match status" value="1"/>
</dbReference>
<dbReference type="GO" id="GO:0031593">
    <property type="term" value="F:polyubiquitin modification-dependent protein binding"/>
    <property type="evidence" value="ECO:0007669"/>
    <property type="project" value="TreeGrafter"/>
</dbReference>
<name>A0A915HKM7_ROMCU</name>
<evidence type="ECO:0000313" key="7">
    <source>
        <dbReference type="WBParaSite" id="nRc.2.0.1.t01892-RA"/>
    </source>
</evidence>
<dbReference type="GO" id="GO:0036503">
    <property type="term" value="P:ERAD pathway"/>
    <property type="evidence" value="ECO:0007669"/>
    <property type="project" value="TreeGrafter"/>
</dbReference>
<comment type="similarity">
    <text evidence="1">Belongs to the UFD1 family.</text>
</comment>
<dbReference type="FunFam" id="3.10.330.10:FF:000002">
    <property type="entry name" value="ubiquitin fusion degradation protein 1 homolog"/>
    <property type="match status" value="1"/>
</dbReference>
<dbReference type="InterPro" id="IPR042299">
    <property type="entry name" value="Ufd1-like_Nn"/>
</dbReference>
<keyword evidence="6" id="KW-1185">Reference proteome</keyword>
<dbReference type="PANTHER" id="PTHR12555">
    <property type="entry name" value="UBIQUITIN FUSION DEGRADATON PROTEIN 1"/>
    <property type="match status" value="1"/>
</dbReference>
<proteinExistence type="inferred from homology"/>
<feature type="compositionally biased region" description="Low complexity" evidence="3">
    <location>
        <begin position="219"/>
        <end position="230"/>
    </location>
</feature>
<evidence type="ECO:0000256" key="3">
    <source>
        <dbReference type="SAM" id="MobiDB-lite"/>
    </source>
</evidence>
<organism evidence="6 7">
    <name type="scientific">Romanomermis culicivorax</name>
    <name type="common">Nematode worm</name>
    <dbReference type="NCBI Taxonomy" id="13658"/>
    <lineage>
        <taxon>Eukaryota</taxon>
        <taxon>Metazoa</taxon>
        <taxon>Ecdysozoa</taxon>
        <taxon>Nematoda</taxon>
        <taxon>Enoplea</taxon>
        <taxon>Dorylaimia</taxon>
        <taxon>Mermithida</taxon>
        <taxon>Mermithoidea</taxon>
        <taxon>Mermithidae</taxon>
        <taxon>Romanomermis</taxon>
    </lineage>
</organism>
<dbReference type="AlphaFoldDB" id="A0A915HKM7"/>
<evidence type="ECO:0000259" key="5">
    <source>
        <dbReference type="Pfam" id="PF24842"/>
    </source>
</evidence>
<dbReference type="Pfam" id="PF24842">
    <property type="entry name" value="UFD1_N2"/>
    <property type="match status" value="1"/>
</dbReference>
<dbReference type="GO" id="GO:0006511">
    <property type="term" value="P:ubiquitin-dependent protein catabolic process"/>
    <property type="evidence" value="ECO:0007669"/>
    <property type="project" value="InterPro"/>
</dbReference>
<dbReference type="InterPro" id="IPR055417">
    <property type="entry name" value="UFD1_N1"/>
</dbReference>
<dbReference type="GO" id="GO:0034098">
    <property type="term" value="C:VCP-NPL4-UFD1 AAA ATPase complex"/>
    <property type="evidence" value="ECO:0007669"/>
    <property type="project" value="TreeGrafter"/>
</dbReference>
<sequence>MAMYHGQGHTSVEKNHEMENGGKIILPQTVLDYLTRLHIQYPMLFKLTNTNPASQRTTHAGVIEFHNEEGKCYMPYWMMRNLLLAEGDLILVDYSSLPTATYVKLQPQSTDFLDITNPRAVLELKLRNFACLTKSDMFNINYNNKNYEFLVEELKPANAVCILECDMNVEFSAPVGYQEPKREGKEVNKLDDHHEEEPSFTPFSGKGYRSDGKEKGTQGSSDGAGARSSRLLAQTAPKRGIPNYDYKPGKLTFIHAPIPKTSIENGSKDEDPFKAFSGAGQKLKNTKPKV</sequence>
<feature type="domain" description="Ubiquitin fusion degradation protein UFD1 N-terminal subdomain 2" evidence="5">
    <location>
        <begin position="100"/>
        <end position="174"/>
    </location>
</feature>
<dbReference type="WBParaSite" id="nRc.2.0.1.t01892-RA">
    <property type="protein sequence ID" value="nRc.2.0.1.t01892-RA"/>
    <property type="gene ID" value="nRc.2.0.1.g01892"/>
</dbReference>
<evidence type="ECO:0000256" key="2">
    <source>
        <dbReference type="ARBA" id="ARBA00022786"/>
    </source>
</evidence>
<feature type="region of interest" description="Disordered" evidence="3">
    <location>
        <begin position="262"/>
        <end position="290"/>
    </location>
</feature>
<dbReference type="Gene3D" id="2.40.40.50">
    <property type="entry name" value="Ubiquitin fusion degradation protein UFD1, N-terminal domain"/>
    <property type="match status" value="1"/>
</dbReference>
<accession>A0A915HKM7</accession>
<dbReference type="InterPro" id="IPR055418">
    <property type="entry name" value="UFD1_N2"/>
</dbReference>
<protein>
    <submittedName>
        <fullName evidence="7">Ubiquitin fusion degradaton protein</fullName>
    </submittedName>
</protein>
<keyword evidence="2" id="KW-0833">Ubl conjugation pathway</keyword>
<dbReference type="Pfam" id="PF03152">
    <property type="entry name" value="UFD1_N1"/>
    <property type="match status" value="1"/>
</dbReference>
<feature type="domain" description="Ubiquitin fusion degradation protein UFD1 N-terminal subdomain 1" evidence="4">
    <location>
        <begin position="11"/>
        <end position="98"/>
    </location>
</feature>